<dbReference type="AlphaFoldDB" id="A0A1D9QG14"/>
<gene>
    <name evidence="10" type="ORF">sscle_11g086110</name>
</gene>
<dbReference type="SUPFAM" id="SSF51905">
    <property type="entry name" value="FAD/NAD(P)-binding domain"/>
    <property type="match status" value="1"/>
</dbReference>
<keyword evidence="8" id="KW-1133">Transmembrane helix</keyword>
<feature type="transmembrane region" description="Helical" evidence="8">
    <location>
        <begin position="51"/>
        <end position="72"/>
    </location>
</feature>
<dbReference type="OrthoDB" id="437369at2759"/>
<keyword evidence="3" id="KW-0285">Flavoprotein</keyword>
<dbReference type="InterPro" id="IPR010795">
    <property type="entry name" value="Prenylcys_lyase"/>
</dbReference>
<dbReference type="PANTHER" id="PTHR15944:SF0">
    <property type="entry name" value="PRENYLCYSTEINE LYASE DOMAIN-CONTAINING PROTEIN"/>
    <property type="match status" value="1"/>
</dbReference>
<evidence type="ECO:0000256" key="6">
    <source>
        <dbReference type="ARBA" id="ARBA00023002"/>
    </source>
</evidence>
<dbReference type="EMBL" id="CP017824">
    <property type="protein sequence ID" value="APA13841.1"/>
    <property type="molecule type" value="Genomic_DNA"/>
</dbReference>
<dbReference type="Proteomes" id="UP000177798">
    <property type="component" value="Chromosome 11"/>
</dbReference>
<dbReference type="PANTHER" id="PTHR15944">
    <property type="entry name" value="FARNESYLCYSTEINE LYASE"/>
    <property type="match status" value="1"/>
</dbReference>
<dbReference type="Pfam" id="PF07156">
    <property type="entry name" value="Prenylcys_lyase"/>
    <property type="match status" value="1"/>
</dbReference>
<dbReference type="VEuPathDB" id="FungiDB:sscle_11g086110"/>
<keyword evidence="6" id="KW-0560">Oxidoreductase</keyword>
<dbReference type="InterPro" id="IPR017046">
    <property type="entry name" value="Prenylcysteine_Oxase1"/>
</dbReference>
<feature type="transmembrane region" description="Helical" evidence="8">
    <location>
        <begin position="584"/>
        <end position="607"/>
    </location>
</feature>
<feature type="domain" description="Prenylcysteine lyase" evidence="9">
    <location>
        <begin position="216"/>
        <end position="548"/>
    </location>
</feature>
<evidence type="ECO:0000313" key="10">
    <source>
        <dbReference type="EMBL" id="APA13841.1"/>
    </source>
</evidence>
<evidence type="ECO:0000313" key="11">
    <source>
        <dbReference type="Proteomes" id="UP000177798"/>
    </source>
</evidence>
<comment type="similarity">
    <text evidence="2">Belongs to the prenylcysteine oxidase family.</text>
</comment>
<protein>
    <recommendedName>
        <fullName evidence="9">Prenylcysteine lyase domain-containing protein</fullName>
    </recommendedName>
</protein>
<keyword evidence="8" id="KW-0812">Transmembrane</keyword>
<name>A0A1D9QG14_SCLS1</name>
<keyword evidence="4" id="KW-0732">Signal</keyword>
<evidence type="ECO:0000259" key="9">
    <source>
        <dbReference type="Pfam" id="PF07156"/>
    </source>
</evidence>
<organism evidence="10 11">
    <name type="scientific">Sclerotinia sclerotiorum (strain ATCC 18683 / 1980 / Ss-1)</name>
    <name type="common">White mold</name>
    <name type="synonym">Whetzelinia sclerotiorum</name>
    <dbReference type="NCBI Taxonomy" id="665079"/>
    <lineage>
        <taxon>Eukaryota</taxon>
        <taxon>Fungi</taxon>
        <taxon>Dikarya</taxon>
        <taxon>Ascomycota</taxon>
        <taxon>Pezizomycotina</taxon>
        <taxon>Leotiomycetes</taxon>
        <taxon>Helotiales</taxon>
        <taxon>Sclerotiniaceae</taxon>
        <taxon>Sclerotinia</taxon>
    </lineage>
</organism>
<evidence type="ECO:0000256" key="1">
    <source>
        <dbReference type="ARBA" id="ARBA00001974"/>
    </source>
</evidence>
<comment type="cofactor">
    <cofactor evidence="1">
        <name>FAD</name>
        <dbReference type="ChEBI" id="CHEBI:57692"/>
    </cofactor>
</comment>
<evidence type="ECO:0000256" key="2">
    <source>
        <dbReference type="ARBA" id="ARBA00009967"/>
    </source>
</evidence>
<evidence type="ECO:0000256" key="4">
    <source>
        <dbReference type="ARBA" id="ARBA00022729"/>
    </source>
</evidence>
<keyword evidence="7" id="KW-0325">Glycoprotein</keyword>
<sequence length="616" mass="68523">MNKPASPPPSYTSESLPSYSEISPLIPRSRQYSLSDSQYTTNQKKNIGQILLSYISGAIILIFFVIGFYNVILRGILVDGDDPEIQVVNFKVGIIGAGPAGIAAAQGVRDVVSALGRKFKDGNVDVQVEVIIFEEKSRIGGRMVVDGTDGMDIEVEDIASGAFHADLFNIIGGMTDLEKKEDLIVESEDVGMGKVGHFDTNHIITETYRPYATTPWSHYLSLLWKYGSSVWRAPKIPIGTMKSFNTFLRTMNNEHISISSVREIISKMSQQHTYLSFSIPATERLKKNGIGNNYIRDILAPQVRRHTGQSIEQLSDLALSMALEREEMGSHKAVNNGIFQMMMEKSLRNSKATVRLGAKVKQARWEEVTEDYEAWLLELENATNKDEPPTIETLDKLIIATPLNYTELLGQSKDHDSIFNVDITQDIEYQPVYITFFTTSSLLTSTSLKEKSSSPLPSQLLPIIDNTQPLTSPHNTIIELTFLRPLNPSSSPHDQNQPPTSLPPKYLYKLLTSTPLTLTSLITTLAIPENIIERDSWIQWEISYAYPRMWPWFVGDGNGSGDGSGEFQVGKQVWRINSNGAEGVLGGGVYGAWVLGGLVGGVLGWWLGERWRWRGG</sequence>
<keyword evidence="8" id="KW-0472">Membrane</keyword>
<dbReference type="Gene3D" id="3.50.50.60">
    <property type="entry name" value="FAD/NAD(P)-binding domain"/>
    <property type="match status" value="1"/>
</dbReference>
<proteinExistence type="inferred from homology"/>
<evidence type="ECO:0000256" key="7">
    <source>
        <dbReference type="ARBA" id="ARBA00023180"/>
    </source>
</evidence>
<evidence type="ECO:0000256" key="8">
    <source>
        <dbReference type="SAM" id="Phobius"/>
    </source>
</evidence>
<reference evidence="11" key="1">
    <citation type="journal article" date="2017" name="Genome Biol. Evol.">
        <title>The complete genome sequence of the phytopathogenic fungus Sclerotinia sclerotiorum reveals insights into the genome architecture of broad host range pathogens.</title>
        <authorList>
            <person name="Derbyshire M."/>
            <person name="Denton-Giles M."/>
            <person name="Hegedus D."/>
            <person name="Seifbarghy S."/>
            <person name="Rollins J."/>
            <person name="van Kan J."/>
            <person name="Seidl M.F."/>
            <person name="Faino L."/>
            <person name="Mbengue M."/>
            <person name="Navaud O."/>
            <person name="Raffaele S."/>
            <person name="Hammond-Kosack K."/>
            <person name="Heard S."/>
            <person name="Oliver R."/>
        </authorList>
    </citation>
    <scope>NUCLEOTIDE SEQUENCE [LARGE SCALE GENOMIC DNA]</scope>
    <source>
        <strain evidence="11">ATCC 18683 / 1980 / Ss-1</strain>
    </source>
</reference>
<dbReference type="GO" id="GO:0001735">
    <property type="term" value="F:prenylcysteine oxidase activity"/>
    <property type="evidence" value="ECO:0007669"/>
    <property type="project" value="InterPro"/>
</dbReference>
<evidence type="ECO:0000256" key="5">
    <source>
        <dbReference type="ARBA" id="ARBA00022827"/>
    </source>
</evidence>
<keyword evidence="5" id="KW-0274">FAD</keyword>
<evidence type="ECO:0000256" key="3">
    <source>
        <dbReference type="ARBA" id="ARBA00022630"/>
    </source>
</evidence>
<dbReference type="InterPro" id="IPR036188">
    <property type="entry name" value="FAD/NAD-bd_sf"/>
</dbReference>
<dbReference type="GO" id="GO:0030328">
    <property type="term" value="P:prenylcysteine catabolic process"/>
    <property type="evidence" value="ECO:0007669"/>
    <property type="project" value="InterPro"/>
</dbReference>
<accession>A0A1D9QG14</accession>